<dbReference type="NCBIfam" id="TIGR01235">
    <property type="entry name" value="pyruv_carbox"/>
    <property type="match status" value="1"/>
</dbReference>
<name>A0A1Y5SMG3_9RHOB</name>
<dbReference type="FunFam" id="2.40.50.100:FF:000003">
    <property type="entry name" value="Acetyl-CoA carboxylase biotin carboxyl carrier protein"/>
    <property type="match status" value="1"/>
</dbReference>
<feature type="domain" description="ATP-grasp" evidence="17">
    <location>
        <begin position="123"/>
        <end position="321"/>
    </location>
</feature>
<comment type="pathway">
    <text evidence="2">Carbohydrate biosynthesis; gluconeogenesis.</text>
</comment>
<dbReference type="FunFam" id="3.40.50.20:FF:000010">
    <property type="entry name" value="Propionyl-CoA carboxylase subunit alpha"/>
    <property type="match status" value="1"/>
</dbReference>
<comment type="function">
    <text evidence="11">Catalyzes a 2-step reaction, involving the ATP-dependent carboxylation of the covalently attached biotin in the first step and the transfer of the carboxyl group to pyruvate in the second.</text>
</comment>
<dbReference type="InterPro" id="IPR005930">
    <property type="entry name" value="Pyruv_COase"/>
</dbReference>
<evidence type="ECO:0000259" key="18">
    <source>
        <dbReference type="PROSITE" id="PS50979"/>
    </source>
</evidence>
<dbReference type="SUPFAM" id="SSF51230">
    <property type="entry name" value="Single hybrid motif"/>
    <property type="match status" value="1"/>
</dbReference>
<evidence type="ECO:0000256" key="5">
    <source>
        <dbReference type="ARBA" id="ARBA00022598"/>
    </source>
</evidence>
<dbReference type="SUPFAM" id="SSF56059">
    <property type="entry name" value="Glutathione synthetase ATP-binding domain-like"/>
    <property type="match status" value="1"/>
</dbReference>
<dbReference type="GO" id="GO:0005524">
    <property type="term" value="F:ATP binding"/>
    <property type="evidence" value="ECO:0007669"/>
    <property type="project" value="UniProtKB-UniRule"/>
</dbReference>
<reference evidence="20 21" key="1">
    <citation type="submission" date="2017-03" db="EMBL/GenBank/DDBJ databases">
        <authorList>
            <person name="Afonso C.L."/>
            <person name="Miller P.J."/>
            <person name="Scott M.A."/>
            <person name="Spackman E."/>
            <person name="Goraichik I."/>
            <person name="Dimitrov K.M."/>
            <person name="Suarez D.L."/>
            <person name="Swayne D.E."/>
        </authorList>
    </citation>
    <scope>NUCLEOTIDE SEQUENCE [LARGE SCALE GENOMIC DNA]</scope>
    <source>
        <strain evidence="20 21">CECT 7023</strain>
    </source>
</reference>
<dbReference type="CDD" id="cd06850">
    <property type="entry name" value="biotinyl_domain"/>
    <property type="match status" value="1"/>
</dbReference>
<dbReference type="PROSITE" id="PS00188">
    <property type="entry name" value="BIOTIN"/>
    <property type="match status" value="1"/>
</dbReference>
<evidence type="ECO:0000256" key="12">
    <source>
        <dbReference type="PIRSR" id="PIRSR001594-1"/>
    </source>
</evidence>
<dbReference type="InterPro" id="IPR005479">
    <property type="entry name" value="CPAse_ATP-bd"/>
</dbReference>
<feature type="binding site" evidence="13">
    <location>
        <position position="615"/>
    </location>
    <ligand>
        <name>substrate</name>
    </ligand>
</feature>
<evidence type="ECO:0000256" key="3">
    <source>
        <dbReference type="ARBA" id="ARBA00013057"/>
    </source>
</evidence>
<proteinExistence type="predicted"/>
<dbReference type="GO" id="GO:0006094">
    <property type="term" value="P:gluconeogenesis"/>
    <property type="evidence" value="ECO:0007669"/>
    <property type="project" value="UniProtKB-UniPathway"/>
</dbReference>
<evidence type="ECO:0000256" key="2">
    <source>
        <dbReference type="ARBA" id="ARBA00004742"/>
    </source>
</evidence>
<dbReference type="CDD" id="cd07937">
    <property type="entry name" value="DRE_TIM_PC_TC_5S"/>
    <property type="match status" value="1"/>
</dbReference>
<feature type="binding site" evidence="14">
    <location>
        <position position="741"/>
    </location>
    <ligand>
        <name>Mn(2+)</name>
        <dbReference type="ChEBI" id="CHEBI:29035"/>
    </ligand>
</feature>
<feature type="modified residue" description="N6-carboxylysine" evidence="15">
    <location>
        <position position="712"/>
    </location>
</feature>
<evidence type="ECO:0000259" key="19">
    <source>
        <dbReference type="PROSITE" id="PS50991"/>
    </source>
</evidence>
<dbReference type="InterPro" id="IPR001882">
    <property type="entry name" value="Biotin_BS"/>
</dbReference>
<dbReference type="InterPro" id="IPR016185">
    <property type="entry name" value="PreATP-grasp_dom_sf"/>
</dbReference>
<evidence type="ECO:0000256" key="1">
    <source>
        <dbReference type="ARBA" id="ARBA00001953"/>
    </source>
</evidence>
<keyword evidence="8 11" id="KW-0067">ATP-binding</keyword>
<sequence>MPEFQKILIANRGEIAIRVMRAANEMGKRTVAVYAEEDKLGLHRFKADEAYRIGEGMGPVAAYLSIEEIIRVAKECGADAIHPGYGLLSENPEFVDACWDNGIAFIGPTADTMRKLGDKASARRVAIEAGVPVIPATEVLGEDMKAIKAEAKEIGYPLMLKASWGGGGRGMRPIENEGELEEKVREGRREAEAAFGNGEGYLEKMIIRARHVEVQILGDKEGNIYHLWERDCSVQRRNQKVVERAPAPYLSEVQREQICNLGKKICQHVNYECAGTVEFLMDMETGEFYFIEVNPRVQVEHTVTEEVTGIDIVRAQILIAEGKSLVEATGCASQYDVELSGHALQCRVTTEDPTNNFIPDYGRIQTYRSATGMGIRLDGGTAYSGAVITRFYDSLLTKVTAWAPTPEAAIKRMDRALREFRIRGVSTNIDFVINLLKHPIFLNNEYSTKFIDTTPELFDFKARRDRATKILTYVADITVNGHPETEGRVRPADDIKEPVAPRPQTKDLARGTRDILDADGPKAVAQWMLDQKRLLITDTTMRDGHQSLLATRMRSIDMVRVAPTYAANMSGLFSVECWGGATFDVAYRFLQECPWQRLRDIRAKMPNILTQMLLRASNGVGYTNYPDNVVQFFVKQAATSGVDVFRVFDSLNWVENMRVAMDAVQDAGKVCEGTICYTGDIFDPDRAKYDLKYYVTMAKDLEAAGAHVLGLKDMAGLLKPAQATALVKALKDEVSIPVHFHTHDTSGAAIATIVAASAAGVDCVDAAMDALSGNTSQPTLGSIVEALRFQDRDTGLDIAAIREISNYWESVRAHYAAFESGQQAPASEVYLHEMPGGQFTNLKAQARSLGLEEKWHEVAQTYADVNQMFGDIVKVTPSSKVVGDMALMMVSQGLTRAQVEDPDVDVSFPDSVVDMMKGSLGQPPGGWPKAIQKKILKGEKPSTARPGKQLPPTDLEATRAQIKDELEIEIDDEDLNGYLMYPKVFSDYAKRHETYGPVRTLPTSTFFYGMSPGDEIAAEIDPGKTLEIRLSAVGETNEEGEVRVFFELNGQPRTIRVPNRKVAAETVKRPKAELGNPAHMGAPMPGVVASVAAKAGAKVKEGDLLLTIEAMKMETGLHAERAATVKAVHVSAGSQIDAKDLLIEFED</sequence>
<evidence type="ECO:0000256" key="10">
    <source>
        <dbReference type="ARBA" id="ARBA00023268"/>
    </source>
</evidence>
<keyword evidence="7 11" id="KW-0547">Nucleotide-binding</keyword>
<dbReference type="PROSITE" id="PS50979">
    <property type="entry name" value="BC"/>
    <property type="match status" value="1"/>
</dbReference>
<dbReference type="PANTHER" id="PTHR43778">
    <property type="entry name" value="PYRUVATE CARBOXYLASE"/>
    <property type="match status" value="1"/>
</dbReference>
<feature type="domain" description="Pyruvate carboxyltransferase" evidence="19">
    <location>
        <begin position="534"/>
        <end position="802"/>
    </location>
</feature>
<gene>
    <name evidence="20" type="primary">cfiB</name>
    <name evidence="20" type="ORF">ROA7023_01619</name>
</gene>
<dbReference type="Pfam" id="PF02786">
    <property type="entry name" value="CPSase_L_D2"/>
    <property type="match status" value="1"/>
</dbReference>
<protein>
    <recommendedName>
        <fullName evidence="3 11">Pyruvate carboxylase</fullName>
        <ecNumber evidence="3 11">6.4.1.1</ecNumber>
    </recommendedName>
</protein>
<evidence type="ECO:0000259" key="16">
    <source>
        <dbReference type="PROSITE" id="PS50968"/>
    </source>
</evidence>
<evidence type="ECO:0000256" key="8">
    <source>
        <dbReference type="ARBA" id="ARBA00022840"/>
    </source>
</evidence>
<dbReference type="SUPFAM" id="SSF51246">
    <property type="entry name" value="Rudiment single hybrid motif"/>
    <property type="match status" value="1"/>
</dbReference>
<evidence type="ECO:0000256" key="11">
    <source>
        <dbReference type="PIRNR" id="PIRNR001594"/>
    </source>
</evidence>
<comment type="cofactor">
    <cofactor evidence="1 11">
        <name>biotin</name>
        <dbReference type="ChEBI" id="CHEBI:57586"/>
    </cofactor>
</comment>
<dbReference type="EC" id="6.4.1.1" evidence="3 11"/>
<dbReference type="InterPro" id="IPR011053">
    <property type="entry name" value="Single_hybrid_motif"/>
</dbReference>
<dbReference type="Gene3D" id="3.10.600.10">
    <property type="entry name" value="pyruvate carboxylase f1077a mutant domain"/>
    <property type="match status" value="2"/>
</dbReference>
<feature type="binding site" evidence="13">
    <location>
        <position position="876"/>
    </location>
    <ligand>
        <name>substrate</name>
    </ligand>
</feature>
<organism evidence="20 21">
    <name type="scientific">Roseisalinus antarcticus</name>
    <dbReference type="NCBI Taxonomy" id="254357"/>
    <lineage>
        <taxon>Bacteria</taxon>
        <taxon>Pseudomonadati</taxon>
        <taxon>Pseudomonadota</taxon>
        <taxon>Alphaproteobacteria</taxon>
        <taxon>Rhodobacterales</taxon>
        <taxon>Roseobacteraceae</taxon>
        <taxon>Roseisalinus</taxon>
    </lineage>
</organism>
<dbReference type="InterPro" id="IPR013785">
    <property type="entry name" value="Aldolase_TIM"/>
</dbReference>
<dbReference type="Gene3D" id="3.30.470.20">
    <property type="entry name" value="ATP-grasp fold, B domain"/>
    <property type="match status" value="1"/>
</dbReference>
<evidence type="ECO:0000256" key="14">
    <source>
        <dbReference type="PIRSR" id="PIRSR001594-3"/>
    </source>
</evidence>
<comment type="catalytic activity">
    <reaction evidence="11">
        <text>hydrogencarbonate + pyruvate + ATP = oxaloacetate + ADP + phosphate + H(+)</text>
        <dbReference type="Rhea" id="RHEA:20844"/>
        <dbReference type="ChEBI" id="CHEBI:15361"/>
        <dbReference type="ChEBI" id="CHEBI:15378"/>
        <dbReference type="ChEBI" id="CHEBI:16452"/>
        <dbReference type="ChEBI" id="CHEBI:17544"/>
        <dbReference type="ChEBI" id="CHEBI:30616"/>
        <dbReference type="ChEBI" id="CHEBI:43474"/>
        <dbReference type="ChEBI" id="CHEBI:456216"/>
        <dbReference type="EC" id="6.4.1.1"/>
    </reaction>
</comment>
<feature type="modified residue" description="N6-biotinyllysine" evidence="15">
    <location>
        <position position="1112"/>
    </location>
</feature>
<dbReference type="SUPFAM" id="SSF51569">
    <property type="entry name" value="Aldolase"/>
    <property type="match status" value="1"/>
</dbReference>
<dbReference type="RefSeq" id="WP_085878489.1">
    <property type="nucleotide sequence ID" value="NZ_FWFZ01000006.1"/>
</dbReference>
<evidence type="ECO:0000313" key="21">
    <source>
        <dbReference type="Proteomes" id="UP000193900"/>
    </source>
</evidence>
<evidence type="ECO:0000256" key="15">
    <source>
        <dbReference type="PIRSR" id="PIRSR001594-4"/>
    </source>
</evidence>
<dbReference type="PROSITE" id="PS00867">
    <property type="entry name" value="CPSASE_2"/>
    <property type="match status" value="1"/>
</dbReference>
<keyword evidence="4" id="KW-0312">Gluconeogenesis</keyword>
<dbReference type="Pfam" id="PF00364">
    <property type="entry name" value="Biotin_lipoyl"/>
    <property type="match status" value="1"/>
</dbReference>
<dbReference type="InterPro" id="IPR005481">
    <property type="entry name" value="BC-like_N"/>
</dbReference>
<feature type="binding site" evidence="13">
    <location>
        <position position="119"/>
    </location>
    <ligand>
        <name>ATP</name>
        <dbReference type="ChEBI" id="CHEBI:30616"/>
    </ligand>
</feature>
<dbReference type="OrthoDB" id="9763189at2"/>
<evidence type="ECO:0000256" key="4">
    <source>
        <dbReference type="ARBA" id="ARBA00022432"/>
    </source>
</evidence>
<dbReference type="InterPro" id="IPR011764">
    <property type="entry name" value="Biotin_carboxylation_dom"/>
</dbReference>
<dbReference type="GO" id="GO:0046872">
    <property type="term" value="F:metal ion binding"/>
    <property type="evidence" value="ECO:0007669"/>
    <property type="project" value="UniProtKB-KW"/>
</dbReference>
<dbReference type="PIRSF" id="PIRSF001594">
    <property type="entry name" value="Pyruv_carbox"/>
    <property type="match status" value="1"/>
</dbReference>
<dbReference type="PROSITE" id="PS00866">
    <property type="entry name" value="CPSASE_1"/>
    <property type="match status" value="1"/>
</dbReference>
<feature type="binding site" evidence="13">
    <location>
        <position position="203"/>
    </location>
    <ligand>
        <name>ATP</name>
        <dbReference type="ChEBI" id="CHEBI:30616"/>
    </ligand>
</feature>
<dbReference type="Pfam" id="PF02785">
    <property type="entry name" value="Biotin_carb_C"/>
    <property type="match status" value="1"/>
</dbReference>
<dbReference type="SUPFAM" id="SSF89000">
    <property type="entry name" value="post-HMGL domain-like"/>
    <property type="match status" value="1"/>
</dbReference>
<dbReference type="PROSITE" id="PS50968">
    <property type="entry name" value="BIOTINYL_LIPOYL"/>
    <property type="match status" value="1"/>
</dbReference>
<dbReference type="NCBIfam" id="NF006761">
    <property type="entry name" value="PRK09282.1"/>
    <property type="match status" value="1"/>
</dbReference>
<keyword evidence="10" id="KW-0511">Multifunctional enzyme</keyword>
<dbReference type="NCBIfam" id="NF009554">
    <property type="entry name" value="PRK12999.1"/>
    <property type="match status" value="1"/>
</dbReference>
<keyword evidence="6 14" id="KW-0479">Metal-binding</keyword>
<dbReference type="InterPro" id="IPR000089">
    <property type="entry name" value="Biotin_lipoyl"/>
</dbReference>
<dbReference type="GO" id="GO:0004736">
    <property type="term" value="F:pyruvate carboxylase activity"/>
    <property type="evidence" value="ECO:0007669"/>
    <property type="project" value="UniProtKB-EC"/>
</dbReference>
<dbReference type="InterPro" id="IPR003379">
    <property type="entry name" value="Carboxylase_cons_dom"/>
</dbReference>
<dbReference type="EMBL" id="FWFZ01000006">
    <property type="protein sequence ID" value="SLN41033.1"/>
    <property type="molecule type" value="Genomic_DNA"/>
</dbReference>
<dbReference type="PANTHER" id="PTHR43778:SF2">
    <property type="entry name" value="PYRUVATE CARBOXYLASE, MITOCHONDRIAL"/>
    <property type="match status" value="1"/>
</dbReference>
<feature type="binding site" description="via carbamate group" evidence="14">
    <location>
        <position position="712"/>
    </location>
    <ligand>
        <name>Mn(2+)</name>
        <dbReference type="ChEBI" id="CHEBI:29035"/>
    </ligand>
</feature>
<evidence type="ECO:0000313" key="20">
    <source>
        <dbReference type="EMBL" id="SLN41033.1"/>
    </source>
</evidence>
<dbReference type="UniPathway" id="UPA00138"/>
<dbReference type="FunFam" id="3.20.20.70:FF:000033">
    <property type="entry name" value="Pyruvate carboxylase"/>
    <property type="match status" value="1"/>
</dbReference>
<dbReference type="Proteomes" id="UP000193900">
    <property type="component" value="Unassembled WGS sequence"/>
</dbReference>
<evidence type="ECO:0000256" key="9">
    <source>
        <dbReference type="ARBA" id="ARBA00023267"/>
    </source>
</evidence>
<accession>A0A1Y5SMG3</accession>
<feature type="binding site" evidence="14">
    <location>
        <position position="743"/>
    </location>
    <ligand>
        <name>Mn(2+)</name>
        <dbReference type="ChEBI" id="CHEBI:29035"/>
    </ligand>
</feature>
<dbReference type="InterPro" id="IPR011761">
    <property type="entry name" value="ATP-grasp"/>
</dbReference>
<evidence type="ECO:0000256" key="7">
    <source>
        <dbReference type="ARBA" id="ARBA00022741"/>
    </source>
</evidence>
<dbReference type="Pfam" id="PF02436">
    <property type="entry name" value="PYC_OADA"/>
    <property type="match status" value="1"/>
</dbReference>
<feature type="active site" evidence="12">
    <location>
        <position position="296"/>
    </location>
</feature>
<keyword evidence="5 11" id="KW-0436">Ligase</keyword>
<dbReference type="PROSITE" id="PS50991">
    <property type="entry name" value="PYR_CT"/>
    <property type="match status" value="1"/>
</dbReference>
<dbReference type="Gene3D" id="2.40.50.100">
    <property type="match status" value="1"/>
</dbReference>
<evidence type="ECO:0000256" key="6">
    <source>
        <dbReference type="ARBA" id="ARBA00022723"/>
    </source>
</evidence>
<dbReference type="AlphaFoldDB" id="A0A1Y5SMG3"/>
<dbReference type="InterPro" id="IPR011054">
    <property type="entry name" value="Rudment_hybrid_motif"/>
</dbReference>
<dbReference type="Pfam" id="PF00289">
    <property type="entry name" value="Biotin_carb_N"/>
    <property type="match status" value="1"/>
</dbReference>
<feature type="binding site" evidence="14">
    <location>
        <position position="543"/>
    </location>
    <ligand>
        <name>Mn(2+)</name>
        <dbReference type="ChEBI" id="CHEBI:29035"/>
    </ligand>
</feature>
<keyword evidence="9 11" id="KW-0092">Biotin</keyword>
<dbReference type="Gene3D" id="3.20.20.70">
    <property type="entry name" value="Aldolase class I"/>
    <property type="match status" value="1"/>
</dbReference>
<dbReference type="SUPFAM" id="SSF52440">
    <property type="entry name" value="PreATP-grasp domain"/>
    <property type="match status" value="1"/>
</dbReference>
<dbReference type="PROSITE" id="PS50975">
    <property type="entry name" value="ATP_GRASP"/>
    <property type="match status" value="1"/>
</dbReference>
<dbReference type="InterPro" id="IPR005482">
    <property type="entry name" value="Biotin_COase_C"/>
</dbReference>
<dbReference type="Pfam" id="PF00682">
    <property type="entry name" value="HMGL-like"/>
    <property type="match status" value="1"/>
</dbReference>
<dbReference type="SMART" id="SM00878">
    <property type="entry name" value="Biotin_carb_C"/>
    <property type="match status" value="1"/>
</dbReference>
<keyword evidence="21" id="KW-1185">Reference proteome</keyword>
<dbReference type="InterPro" id="IPR055268">
    <property type="entry name" value="PCB-like"/>
</dbReference>
<evidence type="ECO:0000259" key="17">
    <source>
        <dbReference type="PROSITE" id="PS50975"/>
    </source>
</evidence>
<feature type="domain" description="Biotin carboxylation" evidence="18">
    <location>
        <begin position="3"/>
        <end position="456"/>
    </location>
</feature>
<evidence type="ECO:0000256" key="13">
    <source>
        <dbReference type="PIRSR" id="PIRSR001594-2"/>
    </source>
</evidence>
<feature type="domain" description="Lipoyl-binding" evidence="16">
    <location>
        <begin position="1071"/>
        <end position="1146"/>
    </location>
</feature>
<dbReference type="GO" id="GO:0005737">
    <property type="term" value="C:cytoplasm"/>
    <property type="evidence" value="ECO:0007669"/>
    <property type="project" value="TreeGrafter"/>
</dbReference>
<dbReference type="InterPro" id="IPR000891">
    <property type="entry name" value="PYR_CT"/>
</dbReference>